<dbReference type="SMART" id="SM00849">
    <property type="entry name" value="Lactamase_B"/>
    <property type="match status" value="1"/>
</dbReference>
<name>A0A3B1B9E8_9ZZZZ</name>
<protein>
    <submittedName>
        <fullName evidence="2">Metal-dependent hydrolases of the beta-lactamase superfamily I</fullName>
    </submittedName>
</protein>
<dbReference type="Pfam" id="PF12706">
    <property type="entry name" value="Lactamase_B_2"/>
    <property type="match status" value="1"/>
</dbReference>
<accession>A0A3B1B9E8</accession>
<evidence type="ECO:0000259" key="1">
    <source>
        <dbReference type="SMART" id="SM00849"/>
    </source>
</evidence>
<sequence length="296" mass="33762">MDIRFWGVRGSLPSPGPDTSQFGGNTPCVEVRNEGEPLIVLDAGTGIRKLGMEIINDPTVSEIHIFFSHTHWDHIQGLPFFAPLFSPKYKIKLHGPVHYSKNLEEILSLQMEYTYFPVRVAELASELSFHDISEEKIKIGNGITMETKYVNHPVICLAYKVTKDGKSFVYITDHEPYRNLFADADEMGKEEGRLVVEEQMQALIDFVEMSDLLVIDGQYTPQEYETKIGWGHSSLDDAYALARNAGVKEMVIFHHDPDRTDAELQQMLKDLQDRVWDPSTRTIPVRLAREQLVIKL</sequence>
<dbReference type="PANTHER" id="PTHR42663:SF4">
    <property type="entry name" value="SLL1036 PROTEIN"/>
    <property type="match status" value="1"/>
</dbReference>
<gene>
    <name evidence="2" type="ORF">MNBD_NITROSPINAE01-567</name>
</gene>
<reference evidence="2" key="1">
    <citation type="submission" date="2018-06" db="EMBL/GenBank/DDBJ databases">
        <authorList>
            <person name="Zhirakovskaya E."/>
        </authorList>
    </citation>
    <scope>NUCLEOTIDE SEQUENCE</scope>
</reference>
<dbReference type="InterPro" id="IPR036866">
    <property type="entry name" value="RibonucZ/Hydroxyglut_hydro"/>
</dbReference>
<organism evidence="2">
    <name type="scientific">hydrothermal vent metagenome</name>
    <dbReference type="NCBI Taxonomy" id="652676"/>
    <lineage>
        <taxon>unclassified sequences</taxon>
        <taxon>metagenomes</taxon>
        <taxon>ecological metagenomes</taxon>
    </lineage>
</organism>
<dbReference type="AlphaFoldDB" id="A0A3B1B9E8"/>
<dbReference type="Gene3D" id="3.60.15.10">
    <property type="entry name" value="Ribonuclease Z/Hydroxyacylglutathione hydrolase-like"/>
    <property type="match status" value="1"/>
</dbReference>
<keyword evidence="2" id="KW-0378">Hydrolase</keyword>
<dbReference type="CDD" id="cd07715">
    <property type="entry name" value="TaR3-like_MBL-fold"/>
    <property type="match status" value="1"/>
</dbReference>
<evidence type="ECO:0000313" key="2">
    <source>
        <dbReference type="EMBL" id="VAX14916.1"/>
    </source>
</evidence>
<dbReference type="SUPFAM" id="SSF56281">
    <property type="entry name" value="Metallo-hydrolase/oxidoreductase"/>
    <property type="match status" value="1"/>
</dbReference>
<dbReference type="InterPro" id="IPR001279">
    <property type="entry name" value="Metallo-B-lactamas"/>
</dbReference>
<dbReference type="EMBL" id="UOGC01000001">
    <property type="protein sequence ID" value="VAX14916.1"/>
    <property type="molecule type" value="Genomic_DNA"/>
</dbReference>
<proteinExistence type="predicted"/>
<dbReference type="GO" id="GO:0016787">
    <property type="term" value="F:hydrolase activity"/>
    <property type="evidence" value="ECO:0007669"/>
    <property type="project" value="UniProtKB-KW"/>
</dbReference>
<dbReference type="PANTHER" id="PTHR42663">
    <property type="entry name" value="HYDROLASE C777.06C-RELATED-RELATED"/>
    <property type="match status" value="1"/>
</dbReference>
<feature type="domain" description="Metallo-beta-lactamase" evidence="1">
    <location>
        <begin position="25"/>
        <end position="232"/>
    </location>
</feature>